<name>A0A8D6YJD0_9XANT</name>
<dbReference type="InterPro" id="IPR058205">
    <property type="entry name" value="D-LDH-like"/>
</dbReference>
<dbReference type="PANTHER" id="PTHR43026:SF1">
    <property type="entry name" value="2-HYDROXYACID DEHYDROGENASE HOMOLOG 1-RELATED"/>
    <property type="match status" value="1"/>
</dbReference>
<proteinExistence type="predicted"/>
<reference evidence="2 4" key="1">
    <citation type="submission" date="2021-02" db="EMBL/GenBank/DDBJ databases">
        <authorList>
            <person name="Pothier F. J."/>
        </authorList>
    </citation>
    <scope>NUCLEOTIDE SEQUENCE</scope>
    <source>
        <strain evidence="3 4">301</strain>
        <strain evidence="2">CFBP 1159</strain>
    </source>
</reference>
<dbReference type="PANTHER" id="PTHR43026">
    <property type="entry name" value="2-HYDROXYACID DEHYDROGENASE HOMOLOG 1-RELATED"/>
    <property type="match status" value="1"/>
</dbReference>
<dbReference type="EMBL" id="HG992341">
    <property type="protein sequence ID" value="CAE6852111.1"/>
    <property type="molecule type" value="Genomic_DNA"/>
</dbReference>
<keyword evidence="4" id="KW-1185">Reference proteome</keyword>
<sequence length="66" mass="7318">MFFQDRSGEIIDDEAFRRLMTFPDVLVTGHQGFFTAEALQEISDITLRNLADFAAGSPCANRVPAP</sequence>
<dbReference type="Proteomes" id="UP000835287">
    <property type="component" value="Chromosome"/>
</dbReference>
<dbReference type="AlphaFoldDB" id="A0A8D6YJD0"/>
<protein>
    <submittedName>
        <fullName evidence="2">D-lactate dehydrogenase</fullName>
    </submittedName>
</protein>
<organism evidence="2">
    <name type="scientific">Xanthomonas arboricola pv. corylina</name>
    <dbReference type="NCBI Taxonomy" id="487821"/>
    <lineage>
        <taxon>Bacteria</taxon>
        <taxon>Pseudomonadati</taxon>
        <taxon>Pseudomonadota</taxon>
        <taxon>Gammaproteobacteria</taxon>
        <taxon>Lysobacterales</taxon>
        <taxon>Lysobacteraceae</taxon>
        <taxon>Xanthomonas</taxon>
    </lineage>
</organism>
<keyword evidence="1" id="KW-0520">NAD</keyword>
<evidence type="ECO:0000313" key="4">
    <source>
        <dbReference type="Proteomes" id="UP000835287"/>
    </source>
</evidence>
<gene>
    <name evidence="2" type="primary">ldhA_2</name>
    <name evidence="2" type="ORF">CFBP1159_41420</name>
    <name evidence="3" type="ORF">XAC301_43520</name>
</gene>
<dbReference type="Proteomes" id="UP000835243">
    <property type="component" value="Chromosome"/>
</dbReference>
<dbReference type="Gene3D" id="3.40.50.720">
    <property type="entry name" value="NAD(P)-binding Rossmann-like Domain"/>
    <property type="match status" value="2"/>
</dbReference>
<evidence type="ECO:0000313" key="2">
    <source>
        <dbReference type="EMBL" id="CAE6852107.1"/>
    </source>
</evidence>
<dbReference type="EMBL" id="HG992338">
    <property type="protein sequence ID" value="CAE6859286.1"/>
    <property type="molecule type" value="Genomic_DNA"/>
</dbReference>
<dbReference type="EMBL" id="HG992341">
    <property type="protein sequence ID" value="CAE6852107.1"/>
    <property type="molecule type" value="Genomic_DNA"/>
</dbReference>
<accession>A0A8D6YJD0</accession>
<evidence type="ECO:0000256" key="1">
    <source>
        <dbReference type="ARBA" id="ARBA00023027"/>
    </source>
</evidence>
<dbReference type="EMBL" id="HG992338">
    <property type="protein sequence ID" value="CAE6859267.1"/>
    <property type="molecule type" value="Genomic_DNA"/>
</dbReference>
<evidence type="ECO:0000313" key="3">
    <source>
        <dbReference type="EMBL" id="CAE6859267.1"/>
    </source>
</evidence>